<sequence length="181" mass="21087">MQRSRNTSLDYNGFVTLLFSNRKRLLEKTKNFASEGIRNRLVEEEKKGCQLTQTLNLFRNRFFRYRLFLSIVRGGGEGGEDEQRVESFDSCSGMFHISRTDRESDLQVSCRPFLMRGAERTDFHIGINSERSRSSEDDHLYSGDDVTTCDWWGSRADDRAWTCYSNELTTVLFLDFTLLDS</sequence>
<organism evidence="1 2">
    <name type="scientific">Nephila pilipes</name>
    <name type="common">Giant wood spider</name>
    <name type="synonym">Nephila maculata</name>
    <dbReference type="NCBI Taxonomy" id="299642"/>
    <lineage>
        <taxon>Eukaryota</taxon>
        <taxon>Metazoa</taxon>
        <taxon>Ecdysozoa</taxon>
        <taxon>Arthropoda</taxon>
        <taxon>Chelicerata</taxon>
        <taxon>Arachnida</taxon>
        <taxon>Araneae</taxon>
        <taxon>Araneomorphae</taxon>
        <taxon>Entelegynae</taxon>
        <taxon>Araneoidea</taxon>
        <taxon>Nephilidae</taxon>
        <taxon>Nephila</taxon>
    </lineage>
</organism>
<protein>
    <submittedName>
        <fullName evidence="1">Uncharacterized protein</fullName>
    </submittedName>
</protein>
<dbReference type="AlphaFoldDB" id="A0A8X6USG9"/>
<accession>A0A8X6USG9</accession>
<proteinExistence type="predicted"/>
<gene>
    <name evidence="1" type="ORF">NPIL_175941</name>
</gene>
<reference evidence="1" key="1">
    <citation type="submission" date="2020-08" db="EMBL/GenBank/DDBJ databases">
        <title>Multicomponent nature underlies the extraordinary mechanical properties of spider dragline silk.</title>
        <authorList>
            <person name="Kono N."/>
            <person name="Nakamura H."/>
            <person name="Mori M."/>
            <person name="Yoshida Y."/>
            <person name="Ohtoshi R."/>
            <person name="Malay A.D."/>
            <person name="Moran D.A.P."/>
            <person name="Tomita M."/>
            <person name="Numata K."/>
            <person name="Arakawa K."/>
        </authorList>
    </citation>
    <scope>NUCLEOTIDE SEQUENCE</scope>
</reference>
<comment type="caution">
    <text evidence="1">The sequence shown here is derived from an EMBL/GenBank/DDBJ whole genome shotgun (WGS) entry which is preliminary data.</text>
</comment>
<evidence type="ECO:0000313" key="2">
    <source>
        <dbReference type="Proteomes" id="UP000887013"/>
    </source>
</evidence>
<evidence type="ECO:0000313" key="1">
    <source>
        <dbReference type="EMBL" id="GFU45543.1"/>
    </source>
</evidence>
<dbReference type="EMBL" id="BMAW01132846">
    <property type="protein sequence ID" value="GFU45543.1"/>
    <property type="molecule type" value="Genomic_DNA"/>
</dbReference>
<name>A0A8X6USG9_NEPPI</name>
<keyword evidence="2" id="KW-1185">Reference proteome</keyword>
<dbReference type="Proteomes" id="UP000887013">
    <property type="component" value="Unassembled WGS sequence"/>
</dbReference>